<dbReference type="InterPro" id="IPR058245">
    <property type="entry name" value="NreC/VraR/RcsB-like_REC"/>
</dbReference>
<feature type="domain" description="Response regulatory" evidence="1">
    <location>
        <begin position="3"/>
        <end position="83"/>
    </location>
</feature>
<dbReference type="PROSITE" id="PS50110">
    <property type="entry name" value="RESPONSE_REGULATORY"/>
    <property type="match status" value="1"/>
</dbReference>
<sequence length="83" mass="9229">MTRIIFADDSQYIREAYRRILETQSHFEIVGVAEDGEEAVRLAKELNPDVAILDIRMPKLTGIEAAGQIISTNPEMGIIIISA</sequence>
<evidence type="ECO:0000313" key="2">
    <source>
        <dbReference type="EMBL" id="SVB86482.1"/>
    </source>
</evidence>
<accession>A0A382HH37</accession>
<dbReference type="GO" id="GO:0000160">
    <property type="term" value="P:phosphorelay signal transduction system"/>
    <property type="evidence" value="ECO:0007669"/>
    <property type="project" value="InterPro"/>
</dbReference>
<dbReference type="PANTHER" id="PTHR42872">
    <property type="entry name" value="PROTEIN-GLUTAMATE METHYLESTERASE/PROTEIN-GLUTAMINE GLUTAMINASE"/>
    <property type="match status" value="1"/>
</dbReference>
<dbReference type="InterPro" id="IPR011006">
    <property type="entry name" value="CheY-like_superfamily"/>
</dbReference>
<dbReference type="SUPFAM" id="SSF52172">
    <property type="entry name" value="CheY-like"/>
    <property type="match status" value="1"/>
</dbReference>
<dbReference type="Gene3D" id="3.40.50.2300">
    <property type="match status" value="1"/>
</dbReference>
<protein>
    <recommendedName>
        <fullName evidence="1">Response regulatory domain-containing protein</fullName>
    </recommendedName>
</protein>
<proteinExistence type="predicted"/>
<organism evidence="2">
    <name type="scientific">marine metagenome</name>
    <dbReference type="NCBI Taxonomy" id="408172"/>
    <lineage>
        <taxon>unclassified sequences</taxon>
        <taxon>metagenomes</taxon>
        <taxon>ecological metagenomes</taxon>
    </lineage>
</organism>
<gene>
    <name evidence="2" type="ORF">METZ01_LOCUS239336</name>
</gene>
<dbReference type="CDD" id="cd17535">
    <property type="entry name" value="REC_NarL-like"/>
    <property type="match status" value="1"/>
</dbReference>
<evidence type="ECO:0000259" key="1">
    <source>
        <dbReference type="PROSITE" id="PS50110"/>
    </source>
</evidence>
<name>A0A382HH37_9ZZZZ</name>
<dbReference type="InterPro" id="IPR001789">
    <property type="entry name" value="Sig_transdc_resp-reg_receiver"/>
</dbReference>
<dbReference type="AlphaFoldDB" id="A0A382HH37"/>
<reference evidence="2" key="1">
    <citation type="submission" date="2018-05" db="EMBL/GenBank/DDBJ databases">
        <authorList>
            <person name="Lanie J.A."/>
            <person name="Ng W.-L."/>
            <person name="Kazmierczak K.M."/>
            <person name="Andrzejewski T.M."/>
            <person name="Davidsen T.M."/>
            <person name="Wayne K.J."/>
            <person name="Tettelin H."/>
            <person name="Glass J.I."/>
            <person name="Rusch D."/>
            <person name="Podicherti R."/>
            <person name="Tsui H.-C.T."/>
            <person name="Winkler M.E."/>
        </authorList>
    </citation>
    <scope>NUCLEOTIDE SEQUENCE</scope>
</reference>
<dbReference type="EMBL" id="UINC01061181">
    <property type="protein sequence ID" value="SVB86482.1"/>
    <property type="molecule type" value="Genomic_DNA"/>
</dbReference>
<dbReference type="PANTHER" id="PTHR42872:SF6">
    <property type="entry name" value="PROTEIN-GLUTAMATE METHYLESTERASE_PROTEIN-GLUTAMINE GLUTAMINASE"/>
    <property type="match status" value="1"/>
</dbReference>
<dbReference type="Pfam" id="PF00072">
    <property type="entry name" value="Response_reg"/>
    <property type="match status" value="1"/>
</dbReference>
<feature type="non-terminal residue" evidence="2">
    <location>
        <position position="83"/>
    </location>
</feature>